<dbReference type="Proteomes" id="UP001501637">
    <property type="component" value="Unassembled WGS sequence"/>
</dbReference>
<reference evidence="3" key="1">
    <citation type="journal article" date="2019" name="Int. J. Syst. Evol. Microbiol.">
        <title>The Global Catalogue of Microorganisms (GCM) 10K type strain sequencing project: providing services to taxonomists for standard genome sequencing and annotation.</title>
        <authorList>
            <consortium name="The Broad Institute Genomics Platform"/>
            <consortium name="The Broad Institute Genome Sequencing Center for Infectious Disease"/>
            <person name="Wu L."/>
            <person name="Ma J."/>
        </authorList>
    </citation>
    <scope>NUCLEOTIDE SEQUENCE [LARGE SCALE GENOMIC DNA]</scope>
    <source>
        <strain evidence="3">JCM 9092</strain>
    </source>
</reference>
<gene>
    <name evidence="2" type="ORF">GCM10010449_85270</name>
</gene>
<proteinExistence type="predicted"/>
<protein>
    <submittedName>
        <fullName evidence="2">Uncharacterized protein</fullName>
    </submittedName>
</protein>
<organism evidence="2 3">
    <name type="scientific">Streptomyces rectiviolaceus</name>
    <dbReference type="NCBI Taxonomy" id="332591"/>
    <lineage>
        <taxon>Bacteria</taxon>
        <taxon>Bacillati</taxon>
        <taxon>Actinomycetota</taxon>
        <taxon>Actinomycetes</taxon>
        <taxon>Kitasatosporales</taxon>
        <taxon>Streptomycetaceae</taxon>
        <taxon>Streptomyces</taxon>
    </lineage>
</organism>
<evidence type="ECO:0000313" key="3">
    <source>
        <dbReference type="Proteomes" id="UP001501637"/>
    </source>
</evidence>
<evidence type="ECO:0000256" key="1">
    <source>
        <dbReference type="SAM" id="MobiDB-lite"/>
    </source>
</evidence>
<comment type="caution">
    <text evidence="2">The sequence shown here is derived from an EMBL/GenBank/DDBJ whole genome shotgun (WGS) entry which is preliminary data.</text>
</comment>
<accession>A0ABP6NVX3</accession>
<name>A0ABP6NVX3_9ACTN</name>
<sequence>MPGRCAAPGSTGSAARYRTDSLRSIGAATDAPPRPVYPEKGFRALHFTPEKENKKGF</sequence>
<feature type="region of interest" description="Disordered" evidence="1">
    <location>
        <begin position="23"/>
        <end position="57"/>
    </location>
</feature>
<keyword evidence="3" id="KW-1185">Reference proteome</keyword>
<dbReference type="EMBL" id="BAAAUG010000283">
    <property type="protein sequence ID" value="GAA3155867.1"/>
    <property type="molecule type" value="Genomic_DNA"/>
</dbReference>
<feature type="compositionally biased region" description="Basic and acidic residues" evidence="1">
    <location>
        <begin position="48"/>
        <end position="57"/>
    </location>
</feature>
<evidence type="ECO:0000313" key="2">
    <source>
        <dbReference type="EMBL" id="GAA3155867.1"/>
    </source>
</evidence>